<dbReference type="GO" id="GO:0006281">
    <property type="term" value="P:DNA repair"/>
    <property type="evidence" value="ECO:0007669"/>
    <property type="project" value="UniProtKB-KW"/>
</dbReference>
<evidence type="ECO:0000256" key="6">
    <source>
        <dbReference type="ARBA" id="ARBA00022763"/>
    </source>
</evidence>
<evidence type="ECO:0000259" key="18">
    <source>
        <dbReference type="PROSITE" id="PS51462"/>
    </source>
</evidence>
<evidence type="ECO:0000256" key="15">
    <source>
        <dbReference type="ARBA" id="ARBA00041979"/>
    </source>
</evidence>
<dbReference type="Pfam" id="PF00293">
    <property type="entry name" value="NUDIX"/>
    <property type="match status" value="1"/>
</dbReference>
<dbReference type="PRINTS" id="PR00502">
    <property type="entry name" value="NUDIXFAMILY"/>
</dbReference>
<keyword evidence="9" id="KW-0234">DNA repair</keyword>
<dbReference type="InterPro" id="IPR020476">
    <property type="entry name" value="Nudix_hydrolase"/>
</dbReference>
<dbReference type="PROSITE" id="PS51462">
    <property type="entry name" value="NUDIX"/>
    <property type="match status" value="1"/>
</dbReference>
<dbReference type="EMBL" id="AMGM01000017">
    <property type="protein sequence ID" value="EKB49841.1"/>
    <property type="molecule type" value="Genomic_DNA"/>
</dbReference>
<comment type="catalytic activity">
    <reaction evidence="11">
        <text>8-oxo-GTP + H2O = 8-oxo-GMP + diphosphate + H(+)</text>
        <dbReference type="Rhea" id="RHEA:67616"/>
        <dbReference type="ChEBI" id="CHEBI:15377"/>
        <dbReference type="ChEBI" id="CHEBI:15378"/>
        <dbReference type="ChEBI" id="CHEBI:33019"/>
        <dbReference type="ChEBI" id="CHEBI:143553"/>
        <dbReference type="ChEBI" id="CHEBI:145694"/>
    </reaction>
</comment>
<evidence type="ECO:0000256" key="17">
    <source>
        <dbReference type="RuleBase" id="RU003476"/>
    </source>
</evidence>
<dbReference type="InterPro" id="IPR000086">
    <property type="entry name" value="NUDIX_hydrolase_dom"/>
</dbReference>
<evidence type="ECO:0000256" key="7">
    <source>
        <dbReference type="ARBA" id="ARBA00022801"/>
    </source>
</evidence>
<dbReference type="GO" id="GO:0044715">
    <property type="term" value="F:8-oxo-dGDP phosphatase activity"/>
    <property type="evidence" value="ECO:0007669"/>
    <property type="project" value="TreeGrafter"/>
</dbReference>
<keyword evidence="4" id="KW-0235">DNA replication</keyword>
<dbReference type="InterPro" id="IPR020084">
    <property type="entry name" value="NUDIX_hydrolase_CS"/>
</dbReference>
<evidence type="ECO:0000256" key="11">
    <source>
        <dbReference type="ARBA" id="ARBA00036904"/>
    </source>
</evidence>
<dbReference type="PATRIC" id="fig|1225176.3.peg.1602"/>
<keyword evidence="7 17" id="KW-0378">Hydrolase</keyword>
<evidence type="ECO:0000256" key="2">
    <source>
        <dbReference type="ARBA" id="ARBA00005582"/>
    </source>
</evidence>
<evidence type="ECO:0000256" key="14">
    <source>
        <dbReference type="ARBA" id="ARBA00041592"/>
    </source>
</evidence>
<sequence length="135" mass="15575">MCNTLQVVCAIIVQNNRVLCAQRAENMSLPLKWEFPGGKIEPGESPENCLKREIKEELNLFIEVGKRLKSNVHTYGEGRQIELIPFLARIKGGDLQVREHKQVIWKGFHDLKNLDWAEADIPIMRVFVKNHSQIE</sequence>
<dbReference type="InterPro" id="IPR015797">
    <property type="entry name" value="NUDIX_hydrolase-like_dom_sf"/>
</dbReference>
<keyword evidence="5" id="KW-0479">Metal-binding</keyword>
<dbReference type="RefSeq" id="WP_009184540.1">
    <property type="nucleotide sequence ID" value="NZ_AMGM01000017.1"/>
</dbReference>
<evidence type="ECO:0000256" key="9">
    <source>
        <dbReference type="ARBA" id="ARBA00023204"/>
    </source>
</evidence>
<feature type="domain" description="Nudix hydrolase" evidence="18">
    <location>
        <begin position="2"/>
        <end position="128"/>
    </location>
</feature>
<evidence type="ECO:0000256" key="16">
    <source>
        <dbReference type="ARBA" id="ARBA00042798"/>
    </source>
</evidence>
<dbReference type="PROSITE" id="PS00893">
    <property type="entry name" value="NUDIX_BOX"/>
    <property type="match status" value="1"/>
</dbReference>
<gene>
    <name evidence="19" type="primary">nudG</name>
    <name evidence="19" type="ORF">B879_01505</name>
</gene>
<evidence type="ECO:0000256" key="8">
    <source>
        <dbReference type="ARBA" id="ARBA00022842"/>
    </source>
</evidence>
<evidence type="ECO:0000256" key="4">
    <source>
        <dbReference type="ARBA" id="ARBA00022705"/>
    </source>
</evidence>
<evidence type="ECO:0000313" key="20">
    <source>
        <dbReference type="Proteomes" id="UP000004478"/>
    </source>
</evidence>
<dbReference type="EC" id="3.6.1.55" evidence="12"/>
<accession>K1L518</accession>
<dbReference type="GO" id="GO:0044716">
    <property type="term" value="F:8-oxo-GDP phosphatase activity"/>
    <property type="evidence" value="ECO:0007669"/>
    <property type="project" value="TreeGrafter"/>
</dbReference>
<dbReference type="PANTHER" id="PTHR47707:SF1">
    <property type="entry name" value="NUDIX HYDROLASE FAMILY PROTEIN"/>
    <property type="match status" value="1"/>
</dbReference>
<dbReference type="CDD" id="cd03425">
    <property type="entry name" value="NUDIX_MutT_NudA_like"/>
    <property type="match status" value="1"/>
</dbReference>
<keyword evidence="6" id="KW-0227">DNA damage</keyword>
<dbReference type="Gene3D" id="3.90.79.10">
    <property type="entry name" value="Nucleoside Triphosphate Pyrophosphohydrolase"/>
    <property type="match status" value="1"/>
</dbReference>
<dbReference type="PANTHER" id="PTHR47707">
    <property type="entry name" value="8-OXO-DGTP DIPHOSPHATASE"/>
    <property type="match status" value="1"/>
</dbReference>
<evidence type="ECO:0000313" key="19">
    <source>
        <dbReference type="EMBL" id="EKB49841.1"/>
    </source>
</evidence>
<evidence type="ECO:0000256" key="5">
    <source>
        <dbReference type="ARBA" id="ARBA00022723"/>
    </source>
</evidence>
<protein>
    <recommendedName>
        <fullName evidence="13">8-oxo-dGTP diphosphatase</fullName>
        <ecNumber evidence="12">3.6.1.55</ecNumber>
    </recommendedName>
    <alternativeName>
        <fullName evidence="16">7,8-dihydro-8-oxoguanine-triphosphatase</fullName>
    </alternativeName>
    <alternativeName>
        <fullName evidence="15">Mutator protein MutT</fullName>
    </alternativeName>
    <alternativeName>
        <fullName evidence="14">dGTP pyrophosphohydrolase</fullName>
    </alternativeName>
</protein>
<evidence type="ECO:0000256" key="3">
    <source>
        <dbReference type="ARBA" id="ARBA00022457"/>
    </source>
</evidence>
<keyword evidence="3" id="KW-0515">Mutator protein</keyword>
<comment type="similarity">
    <text evidence="2 17">Belongs to the Nudix hydrolase family.</text>
</comment>
<name>K1L518_CECL9</name>
<dbReference type="GO" id="GO:0046872">
    <property type="term" value="F:metal ion binding"/>
    <property type="evidence" value="ECO:0007669"/>
    <property type="project" value="UniProtKB-KW"/>
</dbReference>
<evidence type="ECO:0000256" key="1">
    <source>
        <dbReference type="ARBA" id="ARBA00001946"/>
    </source>
</evidence>
<dbReference type="InterPro" id="IPR047127">
    <property type="entry name" value="MutT-like"/>
</dbReference>
<dbReference type="OrthoDB" id="9810648at2"/>
<comment type="catalytic activity">
    <reaction evidence="10">
        <text>8-oxo-dGTP + H2O = 8-oxo-dGMP + diphosphate + H(+)</text>
        <dbReference type="Rhea" id="RHEA:31575"/>
        <dbReference type="ChEBI" id="CHEBI:15377"/>
        <dbReference type="ChEBI" id="CHEBI:15378"/>
        <dbReference type="ChEBI" id="CHEBI:33019"/>
        <dbReference type="ChEBI" id="CHEBI:63224"/>
        <dbReference type="ChEBI" id="CHEBI:77896"/>
        <dbReference type="EC" id="3.6.1.55"/>
    </reaction>
</comment>
<proteinExistence type="inferred from homology"/>
<organism evidence="19 20">
    <name type="scientific">Cecembia lonarensis (strain CCUG 58316 / KCTC 22772 / LW9)</name>
    <dbReference type="NCBI Taxonomy" id="1225176"/>
    <lineage>
        <taxon>Bacteria</taxon>
        <taxon>Pseudomonadati</taxon>
        <taxon>Bacteroidota</taxon>
        <taxon>Cytophagia</taxon>
        <taxon>Cytophagales</taxon>
        <taxon>Cyclobacteriaceae</taxon>
        <taxon>Cecembia</taxon>
    </lineage>
</organism>
<comment type="cofactor">
    <cofactor evidence="1">
        <name>Mg(2+)</name>
        <dbReference type="ChEBI" id="CHEBI:18420"/>
    </cofactor>
</comment>
<dbReference type="AlphaFoldDB" id="K1L518"/>
<keyword evidence="20" id="KW-1185">Reference proteome</keyword>
<dbReference type="GO" id="GO:0035539">
    <property type="term" value="F:8-oxo-7,8-dihydrodeoxyguanosine triphosphate pyrophosphatase activity"/>
    <property type="evidence" value="ECO:0007669"/>
    <property type="project" value="UniProtKB-EC"/>
</dbReference>
<dbReference type="Proteomes" id="UP000004478">
    <property type="component" value="Unassembled WGS sequence"/>
</dbReference>
<dbReference type="SUPFAM" id="SSF55811">
    <property type="entry name" value="Nudix"/>
    <property type="match status" value="1"/>
</dbReference>
<keyword evidence="8" id="KW-0460">Magnesium</keyword>
<evidence type="ECO:0000256" key="12">
    <source>
        <dbReference type="ARBA" id="ARBA00038905"/>
    </source>
</evidence>
<reference evidence="19 20" key="1">
    <citation type="journal article" date="2012" name="J. Bacteriol.">
        <title>Draft Genome Sequence of Cecembia lonarensis Strain LW9T, Isolated from Lonar Lake, a Haloalkaline Lake in India.</title>
        <authorList>
            <person name="Shivaji S."/>
            <person name="Ara S."/>
            <person name="Singh A."/>
            <person name="Pinnaka A.K."/>
        </authorList>
    </citation>
    <scope>NUCLEOTIDE SEQUENCE [LARGE SCALE GENOMIC DNA]</scope>
    <source>
        <strain evidence="19 20">LW9</strain>
    </source>
</reference>
<evidence type="ECO:0000256" key="10">
    <source>
        <dbReference type="ARBA" id="ARBA00035861"/>
    </source>
</evidence>
<dbReference type="GO" id="GO:0006260">
    <property type="term" value="P:DNA replication"/>
    <property type="evidence" value="ECO:0007669"/>
    <property type="project" value="UniProtKB-KW"/>
</dbReference>
<comment type="caution">
    <text evidence="19">The sequence shown here is derived from an EMBL/GenBank/DDBJ whole genome shotgun (WGS) entry which is preliminary data.</text>
</comment>
<evidence type="ECO:0000256" key="13">
    <source>
        <dbReference type="ARBA" id="ARBA00040794"/>
    </source>
</evidence>
<dbReference type="GO" id="GO:0008413">
    <property type="term" value="F:8-oxo-7,8-dihydroguanosine triphosphate pyrophosphatase activity"/>
    <property type="evidence" value="ECO:0007669"/>
    <property type="project" value="TreeGrafter"/>
</dbReference>